<dbReference type="SUPFAM" id="SSF55103">
    <property type="entry name" value="FAD-linked oxidases, C-terminal domain"/>
    <property type="match status" value="1"/>
</dbReference>
<dbReference type="OrthoDB" id="9811557at2"/>
<dbReference type="PROSITE" id="PS51379">
    <property type="entry name" value="4FE4S_FER_2"/>
    <property type="match status" value="1"/>
</dbReference>
<gene>
    <name evidence="8" type="ordered locus">LFE_0997</name>
</gene>
<dbReference type="InterPro" id="IPR016164">
    <property type="entry name" value="FAD-linked_Oxase-like_C"/>
</dbReference>
<keyword evidence="9" id="KW-1185">Reference proteome</keyword>
<evidence type="ECO:0000256" key="4">
    <source>
        <dbReference type="ARBA" id="ARBA00023004"/>
    </source>
</evidence>
<dbReference type="GO" id="GO:0016491">
    <property type="term" value="F:oxidoreductase activity"/>
    <property type="evidence" value="ECO:0007669"/>
    <property type="project" value="UniProtKB-ARBA"/>
</dbReference>
<dbReference type="SUPFAM" id="SSF46548">
    <property type="entry name" value="alpha-helical ferredoxin"/>
    <property type="match status" value="1"/>
</dbReference>
<evidence type="ECO:0000256" key="2">
    <source>
        <dbReference type="ARBA" id="ARBA00022723"/>
    </source>
</evidence>
<dbReference type="STRING" id="1162668.LFE_0997"/>
<dbReference type="GO" id="GO:0071949">
    <property type="term" value="F:FAD binding"/>
    <property type="evidence" value="ECO:0007669"/>
    <property type="project" value="InterPro"/>
</dbReference>
<organism evidence="8 9">
    <name type="scientific">Leptospirillum ferrooxidans (strain C2-3)</name>
    <dbReference type="NCBI Taxonomy" id="1162668"/>
    <lineage>
        <taxon>Bacteria</taxon>
        <taxon>Pseudomonadati</taxon>
        <taxon>Nitrospirota</taxon>
        <taxon>Nitrospiria</taxon>
        <taxon>Nitrospirales</taxon>
        <taxon>Nitrospiraceae</taxon>
        <taxon>Leptospirillum</taxon>
    </lineage>
</organism>
<dbReference type="eggNOG" id="COG0277">
    <property type="taxonomic scope" value="Bacteria"/>
</dbReference>
<dbReference type="InterPro" id="IPR017896">
    <property type="entry name" value="4Fe4S_Fe-S-bd"/>
</dbReference>
<name>I0IN51_LEPFC</name>
<feature type="domain" description="4Fe-4S ferredoxin-type" evidence="6">
    <location>
        <begin position="520"/>
        <end position="551"/>
    </location>
</feature>
<keyword evidence="5" id="KW-0411">Iron-sulfur</keyword>
<dbReference type="SUPFAM" id="SSF56176">
    <property type="entry name" value="FAD-binding/transporter-associated domain-like"/>
    <property type="match status" value="1"/>
</dbReference>
<dbReference type="GO" id="GO:0051536">
    <property type="term" value="F:iron-sulfur cluster binding"/>
    <property type="evidence" value="ECO:0007669"/>
    <property type="project" value="UniProtKB-KW"/>
</dbReference>
<dbReference type="AlphaFoldDB" id="I0IN51"/>
<dbReference type="PROSITE" id="PS00198">
    <property type="entry name" value="4FE4S_FER_1"/>
    <property type="match status" value="2"/>
</dbReference>
<dbReference type="HOGENOM" id="CLU_010756_0_0_0"/>
<dbReference type="PANTHER" id="PTHR42934">
    <property type="entry name" value="GLYCOLATE OXIDASE SUBUNIT GLCD"/>
    <property type="match status" value="1"/>
</dbReference>
<dbReference type="RefSeq" id="WP_014449191.1">
    <property type="nucleotide sequence ID" value="NC_017094.1"/>
</dbReference>
<evidence type="ECO:0000256" key="3">
    <source>
        <dbReference type="ARBA" id="ARBA00022827"/>
    </source>
</evidence>
<evidence type="ECO:0000259" key="7">
    <source>
        <dbReference type="PROSITE" id="PS51387"/>
    </source>
</evidence>
<dbReference type="InterPro" id="IPR016166">
    <property type="entry name" value="FAD-bd_PCMH"/>
</dbReference>
<dbReference type="PANTHER" id="PTHR42934:SF1">
    <property type="entry name" value="GLYCOLATE OXIDASE SUBUNIT GLCD"/>
    <property type="match status" value="1"/>
</dbReference>
<evidence type="ECO:0000313" key="9">
    <source>
        <dbReference type="Proteomes" id="UP000007382"/>
    </source>
</evidence>
<dbReference type="Pfam" id="PF01565">
    <property type="entry name" value="FAD_binding_4"/>
    <property type="match status" value="1"/>
</dbReference>
<keyword evidence="3" id="KW-0274">FAD</keyword>
<dbReference type="Proteomes" id="UP000007382">
    <property type="component" value="Chromosome"/>
</dbReference>
<dbReference type="InterPro" id="IPR004017">
    <property type="entry name" value="Cys_rich_dom"/>
</dbReference>
<dbReference type="Gene3D" id="1.10.1060.10">
    <property type="entry name" value="Alpha-helical ferredoxin"/>
    <property type="match status" value="1"/>
</dbReference>
<keyword evidence="2" id="KW-0479">Metal-binding</keyword>
<keyword evidence="4" id="KW-0408">Iron</keyword>
<evidence type="ECO:0000256" key="1">
    <source>
        <dbReference type="ARBA" id="ARBA00022630"/>
    </source>
</evidence>
<dbReference type="InterPro" id="IPR016167">
    <property type="entry name" value="FAD-bd_PCMH_sub1"/>
</dbReference>
<dbReference type="Pfam" id="PF13183">
    <property type="entry name" value="Fer4_8"/>
    <property type="match status" value="1"/>
</dbReference>
<accession>I0IN51</accession>
<dbReference type="eggNOG" id="COG0247">
    <property type="taxonomic scope" value="Bacteria"/>
</dbReference>
<evidence type="ECO:0000313" key="8">
    <source>
        <dbReference type="EMBL" id="BAM06700.1"/>
    </source>
</evidence>
<dbReference type="InterPro" id="IPR036318">
    <property type="entry name" value="FAD-bd_PCMH-like_sf"/>
</dbReference>
<dbReference type="PROSITE" id="PS51387">
    <property type="entry name" value="FAD_PCMH"/>
    <property type="match status" value="1"/>
</dbReference>
<keyword evidence="1" id="KW-0285">Flavoprotein</keyword>
<dbReference type="InterPro" id="IPR051914">
    <property type="entry name" value="FAD-linked_OxidoTrans_Type4"/>
</dbReference>
<dbReference type="InterPro" id="IPR016169">
    <property type="entry name" value="FAD-bd_PCMH_sub2"/>
</dbReference>
<dbReference type="InterPro" id="IPR017900">
    <property type="entry name" value="4Fe4S_Fe_S_CS"/>
</dbReference>
<dbReference type="InterPro" id="IPR006094">
    <property type="entry name" value="Oxid_FAD_bind_N"/>
</dbReference>
<reference evidence="8 9" key="1">
    <citation type="journal article" date="2012" name="J. Bacteriol.">
        <title>Complete Genome Sequence of Leptospirillum ferrooxidans Strain C2-3, Isolated from a Fresh Volcanic Ash Deposit on the Island of Miyake, Japan.</title>
        <authorList>
            <person name="Fujimura R."/>
            <person name="Sato Y."/>
            <person name="Nishizawa T."/>
            <person name="Oshima K."/>
            <person name="Kim S.-W."/>
            <person name="Hattori M."/>
            <person name="Kamijo T."/>
            <person name="Ohta H."/>
        </authorList>
    </citation>
    <scope>NUCLEOTIDE SEQUENCE [LARGE SCALE GENOMIC DNA]</scope>
    <source>
        <strain evidence="8 9">C2-3</strain>
    </source>
</reference>
<dbReference type="InterPro" id="IPR004113">
    <property type="entry name" value="FAD-bd_oxidored_4_C"/>
</dbReference>
<proteinExistence type="predicted"/>
<dbReference type="PATRIC" id="fig|1162668.3.peg.1154"/>
<dbReference type="EMBL" id="AP012342">
    <property type="protein sequence ID" value="BAM06700.1"/>
    <property type="molecule type" value="Genomic_DNA"/>
</dbReference>
<dbReference type="Gene3D" id="3.30.43.10">
    <property type="entry name" value="Uridine Diphospho-n-acetylenolpyruvylglucosamine Reductase, domain 2"/>
    <property type="match status" value="1"/>
</dbReference>
<dbReference type="KEGG" id="lfc:LFE_0997"/>
<sequence>MNSSERASIARDLEGILGPEGVLSTPTDRKAYSYDAGIYREDPILAVLPKNAEEVARVVLWAGSRGIPMTPRSGGTNITGAAIGEGIILGLSRLNRWNFQNAGDGSVYVEPGMILKELNDRLALVDRFFAPDPSSGLACQIGGMIGTNAAGAHALKYGAMKENILSLEMIGSDGNLYRLAPQPLLANGHPDPASLPPGFQGVLDHLAEWAPVLREKRRNVSKNSSGYNLFDLAQKLYFDPERVFDPARLIVGAEGTLGVVTRAELLVRPLPSRRVTVLAYFLDLDDLGSAVARINELGPSALEMMDRRTLDLVGRERFGIPPSADSMLLIEFDSEPMEDLVEGTKKILGKIRLADSPGISFDPGEQLRMWQARHALFPTLYRYDGIRRPLNFADDVAVPVHRLVELLRFLREFFSGMDVPVAVYGHIGNGNAHINPLMNLAEPGSMERLLHISQEIHRTVIDRFEGVPCGEHGEGRVRAEFLPSVYGPEVYQMFCDTKRSFDPQGIFNPGVKISRKSFLEGIDIERVVKSCATCGKCNTVCPSFDVTRNEAMGPRGWFQMLTDPSVSPEVPESVLGGCLNCKSCRTICPAGVDVSAVVLSARAERGGDPVSRFFSEQLLKTRRTSRIVEFLGMTQNFWDRPALRRPIEAITRKLFRVVSENARIPAGLKLPRLRSKTLRSSFHDWTEEGGRKGDVAYFHGCAANYLDDGVGEAMIRILSRGKGQVVLPRQTCSGTPIETYGHRDLTRSCARENLESLSRYEKIVTGCASCTLALKDLPHQFPDGSTEHKKALDLSKRVVHIAKWMMADDASDLRGEMAQNLNRKGGILPVSYHSSCHLRAAGVVSEPVELLKEIFGEAFRPMMDSDRCAGGSGTYLLKNPEISEAVFQRKREAVAQSGAKTVTTGCPACQIKLSDGLPGDVSSRHMAVLLADLLS</sequence>
<dbReference type="Gene3D" id="3.30.70.2740">
    <property type="match status" value="1"/>
</dbReference>
<evidence type="ECO:0000256" key="5">
    <source>
        <dbReference type="ARBA" id="ARBA00023014"/>
    </source>
</evidence>
<dbReference type="GO" id="GO:0046872">
    <property type="term" value="F:metal ion binding"/>
    <property type="evidence" value="ECO:0007669"/>
    <property type="project" value="UniProtKB-KW"/>
</dbReference>
<dbReference type="Pfam" id="PF02913">
    <property type="entry name" value="FAD-oxidase_C"/>
    <property type="match status" value="1"/>
</dbReference>
<evidence type="ECO:0000259" key="6">
    <source>
        <dbReference type="PROSITE" id="PS51379"/>
    </source>
</evidence>
<dbReference type="InterPro" id="IPR009051">
    <property type="entry name" value="Helical_ferredxn"/>
</dbReference>
<dbReference type="Pfam" id="PF02754">
    <property type="entry name" value="CCG"/>
    <property type="match status" value="2"/>
</dbReference>
<dbReference type="Gene3D" id="3.30.465.10">
    <property type="match status" value="1"/>
</dbReference>
<feature type="domain" description="FAD-binding PCMH-type" evidence="7">
    <location>
        <begin position="39"/>
        <end position="270"/>
    </location>
</feature>
<reference evidence="9" key="2">
    <citation type="submission" date="2012-03" db="EMBL/GenBank/DDBJ databases">
        <title>The complete genome sequence of the pioneer microbe on fresh volcanic deposit, Leptospirillum ferrooxidans strain C2-3.</title>
        <authorList>
            <person name="Fujimura R."/>
            <person name="Sato Y."/>
            <person name="Nishizawa T."/>
            <person name="Nanba K."/>
            <person name="Oshima K."/>
            <person name="Hattori M."/>
            <person name="Kamijo T."/>
            <person name="Ohta H."/>
        </authorList>
    </citation>
    <scope>NUCLEOTIDE SEQUENCE [LARGE SCALE GENOMIC DNA]</scope>
    <source>
        <strain evidence="9">C2-3</strain>
    </source>
</reference>
<protein>
    <submittedName>
        <fullName evidence="8">Putative D-lactate dehydrogenase</fullName>
    </submittedName>
</protein>